<name>A0A915DRM1_9BILA</name>
<keyword evidence="3" id="KW-0863">Zinc-finger</keyword>
<dbReference type="PANTHER" id="PTHR46481:SF10">
    <property type="entry name" value="ZINC FINGER BED DOMAIN-CONTAINING PROTEIN 39"/>
    <property type="match status" value="1"/>
</dbReference>
<dbReference type="AlphaFoldDB" id="A0A915DRM1"/>
<evidence type="ECO:0000256" key="1">
    <source>
        <dbReference type="ARBA" id="ARBA00004123"/>
    </source>
</evidence>
<evidence type="ECO:0000256" key="5">
    <source>
        <dbReference type="ARBA" id="ARBA00023242"/>
    </source>
</evidence>
<evidence type="ECO:0000256" key="4">
    <source>
        <dbReference type="ARBA" id="ARBA00022833"/>
    </source>
</evidence>
<keyword evidence="4" id="KW-0862">Zinc</keyword>
<organism evidence="7 8">
    <name type="scientific">Ditylenchus dipsaci</name>
    <dbReference type="NCBI Taxonomy" id="166011"/>
    <lineage>
        <taxon>Eukaryota</taxon>
        <taxon>Metazoa</taxon>
        <taxon>Ecdysozoa</taxon>
        <taxon>Nematoda</taxon>
        <taxon>Chromadorea</taxon>
        <taxon>Rhabditida</taxon>
        <taxon>Tylenchina</taxon>
        <taxon>Tylenchomorpha</taxon>
        <taxon>Sphaerularioidea</taxon>
        <taxon>Anguinidae</taxon>
        <taxon>Anguininae</taxon>
        <taxon>Ditylenchus</taxon>
    </lineage>
</organism>
<dbReference type="GO" id="GO:0008270">
    <property type="term" value="F:zinc ion binding"/>
    <property type="evidence" value="ECO:0007669"/>
    <property type="project" value="UniProtKB-KW"/>
</dbReference>
<dbReference type="SUPFAM" id="SSF140996">
    <property type="entry name" value="Hermes dimerisation domain"/>
    <property type="match status" value="1"/>
</dbReference>
<evidence type="ECO:0000256" key="6">
    <source>
        <dbReference type="SAM" id="MobiDB-lite"/>
    </source>
</evidence>
<comment type="subcellular location">
    <subcellularLocation>
        <location evidence="1">Nucleus</location>
    </subcellularLocation>
</comment>
<dbReference type="InterPro" id="IPR012337">
    <property type="entry name" value="RNaseH-like_sf"/>
</dbReference>
<dbReference type="SUPFAM" id="SSF53098">
    <property type="entry name" value="Ribonuclease H-like"/>
    <property type="match status" value="1"/>
</dbReference>
<protein>
    <submittedName>
        <fullName evidence="8">Uncharacterized protein</fullName>
    </submittedName>
</protein>
<sequence>MEDITHLTDRLDRAVITTNKRPAYVMYGILACLTRRELIKLSCASNLLLQFIAKHFLSQPFIMLHILDVQLNNNCKSSISYLQKVELWDVFFEPNDIAEFLHTTSSFQDAKNLVICQSEINQQQIHIMLQMITENFKKATSACPYTLWIDSDDEEWKNNISEELENRRTSEYLKIYKGKDEIKLKEKNIAQQHHHRDSQEYVKQRLEAEAIQEDFARGDDLREVQSADPPGGGEDVHEVGGGGSHQDISQFMMKEKSDSVSVLDKQILNFLASNCLPFSIVEEKSFKNLLSINDRTSLQGRRHYSDWVLPRFYKEMKNKSKEKLSKITSLSFTTDIWSGHREFHQNSIMEDTELMELLQKCRSLVAHFRHSNLACERLREGTRARRNSTTPVKQAGINVPTRWNSTYDMCERLIEQKKAIEVYLRVTTPQAGLGETEWDMVGLLVELAGSMSWLRSWPALQGLLFGQYSPVQHRRRRNGYSKKSVNKKGNSMLNKIFRLRPQDDQEGEVVL</sequence>
<dbReference type="PANTHER" id="PTHR46481">
    <property type="entry name" value="ZINC FINGER BED DOMAIN-CONTAINING PROTEIN 4"/>
    <property type="match status" value="1"/>
</dbReference>
<keyword evidence="5" id="KW-0539">Nucleus</keyword>
<evidence type="ECO:0000256" key="2">
    <source>
        <dbReference type="ARBA" id="ARBA00022723"/>
    </source>
</evidence>
<reference evidence="8" key="1">
    <citation type="submission" date="2022-11" db="UniProtKB">
        <authorList>
            <consortium name="WormBaseParasite"/>
        </authorList>
    </citation>
    <scope>IDENTIFICATION</scope>
</reference>
<feature type="region of interest" description="Disordered" evidence="6">
    <location>
        <begin position="217"/>
        <end position="246"/>
    </location>
</feature>
<dbReference type="GO" id="GO:0005634">
    <property type="term" value="C:nucleus"/>
    <property type="evidence" value="ECO:0007669"/>
    <property type="project" value="UniProtKB-SubCell"/>
</dbReference>
<accession>A0A915DRM1</accession>
<evidence type="ECO:0000256" key="3">
    <source>
        <dbReference type="ARBA" id="ARBA00022771"/>
    </source>
</evidence>
<dbReference type="WBParaSite" id="jg22405">
    <property type="protein sequence ID" value="jg22405"/>
    <property type="gene ID" value="jg22405"/>
</dbReference>
<keyword evidence="7" id="KW-1185">Reference proteome</keyword>
<dbReference type="Proteomes" id="UP000887574">
    <property type="component" value="Unplaced"/>
</dbReference>
<evidence type="ECO:0000313" key="8">
    <source>
        <dbReference type="WBParaSite" id="jg22405"/>
    </source>
</evidence>
<evidence type="ECO:0000313" key="7">
    <source>
        <dbReference type="Proteomes" id="UP000887574"/>
    </source>
</evidence>
<proteinExistence type="predicted"/>
<dbReference type="InterPro" id="IPR052035">
    <property type="entry name" value="ZnF_BED_domain_contain"/>
</dbReference>
<keyword evidence="2" id="KW-0479">Metal-binding</keyword>